<evidence type="ECO:0000313" key="1">
    <source>
        <dbReference type="EMBL" id="KFB37386.1"/>
    </source>
</evidence>
<sequence length="72" mass="8005">METALEESDLFMSGNIHFNGKHIFYTPLDAGNNVVGQVSLRTFPVEAERTTQSGPVFHLTPSWVPRGLKFPS</sequence>
<reference evidence="1 3" key="1">
    <citation type="journal article" date="2014" name="BMC Genomics">
        <title>Genome sequence of Anopheles sinensis provides insight into genetics basis of mosquito competence for malaria parasites.</title>
        <authorList>
            <person name="Zhou D."/>
            <person name="Zhang D."/>
            <person name="Ding G."/>
            <person name="Shi L."/>
            <person name="Hou Q."/>
            <person name="Ye Y."/>
            <person name="Xu Y."/>
            <person name="Zhou H."/>
            <person name="Xiong C."/>
            <person name="Li S."/>
            <person name="Yu J."/>
            <person name="Hong S."/>
            <person name="Yu X."/>
            <person name="Zou P."/>
            <person name="Chen C."/>
            <person name="Chang X."/>
            <person name="Wang W."/>
            <person name="Lv Y."/>
            <person name="Sun Y."/>
            <person name="Ma L."/>
            <person name="Shen B."/>
            <person name="Zhu C."/>
        </authorList>
    </citation>
    <scope>NUCLEOTIDE SEQUENCE [LARGE SCALE GENOMIC DNA]</scope>
</reference>
<dbReference type="EnsemblMetazoa" id="ASIC004684-RA">
    <property type="protein sequence ID" value="ASIC004684-PA"/>
    <property type="gene ID" value="ASIC004684"/>
</dbReference>
<proteinExistence type="predicted"/>
<evidence type="ECO:0000313" key="3">
    <source>
        <dbReference type="Proteomes" id="UP000030765"/>
    </source>
</evidence>
<dbReference type="AlphaFoldDB" id="A0A084VHE2"/>
<name>A0A084VHE2_ANOSI</name>
<gene>
    <name evidence="1" type="ORF">ZHAS_00004684</name>
</gene>
<dbReference type="EMBL" id="ATLV01013159">
    <property type="status" value="NOT_ANNOTATED_CDS"/>
    <property type="molecule type" value="Genomic_DNA"/>
</dbReference>
<dbReference type="EMBL" id="KE524842">
    <property type="protein sequence ID" value="KFB37386.1"/>
    <property type="molecule type" value="Genomic_DNA"/>
</dbReference>
<reference evidence="2" key="2">
    <citation type="submission" date="2020-05" db="UniProtKB">
        <authorList>
            <consortium name="EnsemblMetazoa"/>
        </authorList>
    </citation>
    <scope>IDENTIFICATION</scope>
</reference>
<accession>A0A084VHE2</accession>
<organism evidence="1">
    <name type="scientific">Anopheles sinensis</name>
    <name type="common">Mosquito</name>
    <dbReference type="NCBI Taxonomy" id="74873"/>
    <lineage>
        <taxon>Eukaryota</taxon>
        <taxon>Metazoa</taxon>
        <taxon>Ecdysozoa</taxon>
        <taxon>Arthropoda</taxon>
        <taxon>Hexapoda</taxon>
        <taxon>Insecta</taxon>
        <taxon>Pterygota</taxon>
        <taxon>Neoptera</taxon>
        <taxon>Endopterygota</taxon>
        <taxon>Diptera</taxon>
        <taxon>Nematocera</taxon>
        <taxon>Culicoidea</taxon>
        <taxon>Culicidae</taxon>
        <taxon>Anophelinae</taxon>
        <taxon>Anopheles</taxon>
    </lineage>
</organism>
<dbReference type="Proteomes" id="UP000030765">
    <property type="component" value="Unassembled WGS sequence"/>
</dbReference>
<dbReference type="VEuPathDB" id="VectorBase:ASIC004684"/>
<evidence type="ECO:0000313" key="2">
    <source>
        <dbReference type="EnsemblMetazoa" id="ASIC004684-PA"/>
    </source>
</evidence>
<protein>
    <submittedName>
        <fullName evidence="1 2">Uncharacterized protein</fullName>
    </submittedName>
</protein>
<keyword evidence="3" id="KW-1185">Reference proteome</keyword>